<dbReference type="Proteomes" id="UP000218896">
    <property type="component" value="Unassembled WGS sequence"/>
</dbReference>
<organism evidence="4 5">
    <name type="scientific">Halovibrio salipaludis</name>
    <dbReference type="NCBI Taxonomy" id="2032626"/>
    <lineage>
        <taxon>Bacteria</taxon>
        <taxon>Pseudomonadati</taxon>
        <taxon>Pseudomonadota</taxon>
        <taxon>Gammaproteobacteria</taxon>
        <taxon>Oceanospirillales</taxon>
        <taxon>Halomonadaceae</taxon>
        <taxon>Halovibrio</taxon>
    </lineage>
</organism>
<keyword evidence="1" id="KW-0677">Repeat</keyword>
<dbReference type="InterPro" id="IPR002110">
    <property type="entry name" value="Ankyrin_rpt"/>
</dbReference>
<dbReference type="OrthoDB" id="6160071at2"/>
<dbReference type="PANTHER" id="PTHR24134:SF9">
    <property type="entry name" value="ANKYRIN REPEAT AND SOCS BOX PROTEIN 8"/>
    <property type="match status" value="1"/>
</dbReference>
<gene>
    <name evidence="4" type="ORF">CK501_00445</name>
</gene>
<dbReference type="RefSeq" id="WP_095615761.1">
    <property type="nucleotide sequence ID" value="NZ_NSKD01000001.1"/>
</dbReference>
<name>A0A2A2F888_9GAMM</name>
<dbReference type="Gene3D" id="1.25.40.20">
    <property type="entry name" value="Ankyrin repeat-containing domain"/>
    <property type="match status" value="1"/>
</dbReference>
<comment type="caution">
    <text evidence="4">The sequence shown here is derived from an EMBL/GenBank/DDBJ whole genome shotgun (WGS) entry which is preliminary data.</text>
</comment>
<dbReference type="AlphaFoldDB" id="A0A2A2F888"/>
<dbReference type="SUPFAM" id="SSF48403">
    <property type="entry name" value="Ankyrin repeat"/>
    <property type="match status" value="1"/>
</dbReference>
<proteinExistence type="predicted"/>
<protein>
    <submittedName>
        <fullName evidence="4">Uncharacterized protein</fullName>
    </submittedName>
</protein>
<accession>A0A2A2F888</accession>
<feature type="repeat" description="ANK" evidence="3">
    <location>
        <begin position="110"/>
        <end position="142"/>
    </location>
</feature>
<keyword evidence="5" id="KW-1185">Reference proteome</keyword>
<evidence type="ECO:0000313" key="5">
    <source>
        <dbReference type="Proteomes" id="UP000218896"/>
    </source>
</evidence>
<evidence type="ECO:0000313" key="4">
    <source>
        <dbReference type="EMBL" id="PAU81656.1"/>
    </source>
</evidence>
<dbReference type="PROSITE" id="PS50088">
    <property type="entry name" value="ANK_REPEAT"/>
    <property type="match status" value="1"/>
</dbReference>
<keyword evidence="2 3" id="KW-0040">ANK repeat</keyword>
<evidence type="ECO:0000256" key="2">
    <source>
        <dbReference type="ARBA" id="ARBA00023043"/>
    </source>
</evidence>
<sequence length="176" mass="19558">MSRFVKGLAVVLVFLVVTVCGVTVYHFATTSTFKLIAVYMDEETPAVFRWSAKQSLYWFHPDEADVKQLNREAGAQYVVDVLGPEEARPVLRHLVDNGLDINSVSKAHGTRFTALHAAAITNNPEGARLLLEFGADPTLRDGEGRTPLELARFSSNRPNRVEDYSAVINVLEEAQR</sequence>
<dbReference type="Pfam" id="PF13857">
    <property type="entry name" value="Ank_5"/>
    <property type="match status" value="1"/>
</dbReference>
<reference evidence="4 5" key="1">
    <citation type="submission" date="2017-08" db="EMBL/GenBank/DDBJ databases">
        <title>Halovibrio sewagensis sp. nov., isolated from wastewater of high salinity.</title>
        <authorList>
            <person name="Dong X."/>
            <person name="Zhang G."/>
        </authorList>
    </citation>
    <scope>NUCLEOTIDE SEQUENCE [LARGE SCALE GENOMIC DNA]</scope>
    <source>
        <strain evidence="4 5">YL5-2</strain>
    </source>
</reference>
<dbReference type="EMBL" id="NSKD01000001">
    <property type="protein sequence ID" value="PAU81656.1"/>
    <property type="molecule type" value="Genomic_DNA"/>
</dbReference>
<evidence type="ECO:0000256" key="1">
    <source>
        <dbReference type="ARBA" id="ARBA00022737"/>
    </source>
</evidence>
<dbReference type="PANTHER" id="PTHR24134">
    <property type="entry name" value="ANKYRIN REPEAT-CONTAINING PROTEIN DDB_G0279043"/>
    <property type="match status" value="1"/>
</dbReference>
<dbReference type="InterPro" id="IPR036770">
    <property type="entry name" value="Ankyrin_rpt-contain_sf"/>
</dbReference>
<dbReference type="PROSITE" id="PS50297">
    <property type="entry name" value="ANK_REP_REGION"/>
    <property type="match status" value="1"/>
</dbReference>
<evidence type="ECO:0000256" key="3">
    <source>
        <dbReference type="PROSITE-ProRule" id="PRU00023"/>
    </source>
</evidence>
<dbReference type="SMART" id="SM00248">
    <property type="entry name" value="ANK"/>
    <property type="match status" value="1"/>
</dbReference>